<dbReference type="Gene3D" id="1.25.10.10">
    <property type="entry name" value="Leucine-rich Repeat Variant"/>
    <property type="match status" value="1"/>
</dbReference>
<dbReference type="OrthoDB" id="10264446at2759"/>
<evidence type="ECO:0000313" key="3">
    <source>
        <dbReference type="Proteomes" id="UP001061958"/>
    </source>
</evidence>
<dbReference type="GO" id="GO:0007165">
    <property type="term" value="P:signal transduction"/>
    <property type="evidence" value="ECO:0007669"/>
    <property type="project" value="InterPro"/>
</dbReference>
<dbReference type="Pfam" id="PF01603">
    <property type="entry name" value="B56"/>
    <property type="match status" value="1"/>
</dbReference>
<dbReference type="InterPro" id="IPR002554">
    <property type="entry name" value="PP2A_B56"/>
</dbReference>
<name>A0A9C7UPF9_9RHOD</name>
<reference evidence="2" key="2">
    <citation type="submission" date="2022-01" db="EMBL/GenBank/DDBJ databases">
        <authorList>
            <person name="Hirooka S."/>
            <person name="Miyagishima S.Y."/>
        </authorList>
    </citation>
    <scope>NUCLEOTIDE SEQUENCE</scope>
    <source>
        <strain evidence="2">NBRC 102759</strain>
    </source>
</reference>
<dbReference type="SUPFAM" id="SSF48371">
    <property type="entry name" value="ARM repeat"/>
    <property type="match status" value="1"/>
</dbReference>
<dbReference type="PANTHER" id="PTHR10257:SF3">
    <property type="entry name" value="SERINE_THREONINE-PROTEIN PHOSPHATASE 2A 56 KDA REGULATORY SUBUNIT GAMMA ISOFORM"/>
    <property type="match status" value="1"/>
</dbReference>
<feature type="region of interest" description="Disordered" evidence="1">
    <location>
        <begin position="1"/>
        <end position="20"/>
    </location>
</feature>
<keyword evidence="3" id="KW-1185">Reference proteome</keyword>
<protein>
    <recommendedName>
        <fullName evidence="4">Serine/threonine protein phosphatase 2A regulatory subunit</fullName>
    </recommendedName>
</protein>
<dbReference type="AlphaFoldDB" id="A0A9C7UPF9"/>
<dbReference type="InterPro" id="IPR016024">
    <property type="entry name" value="ARM-type_fold"/>
</dbReference>
<dbReference type="InterPro" id="IPR011989">
    <property type="entry name" value="ARM-like"/>
</dbReference>
<gene>
    <name evidence="2" type="ORF">GpartN1_g2271.t1</name>
</gene>
<dbReference type="Proteomes" id="UP001061958">
    <property type="component" value="Unassembled WGS sequence"/>
</dbReference>
<organism evidence="2 3">
    <name type="scientific">Galdieria partita</name>
    <dbReference type="NCBI Taxonomy" id="83374"/>
    <lineage>
        <taxon>Eukaryota</taxon>
        <taxon>Rhodophyta</taxon>
        <taxon>Bangiophyceae</taxon>
        <taxon>Galdieriales</taxon>
        <taxon>Galdieriaceae</taxon>
        <taxon>Galdieria</taxon>
    </lineage>
</organism>
<reference evidence="2" key="1">
    <citation type="journal article" date="2022" name="Proc. Natl. Acad. Sci. U.S.A.">
        <title>Life cycle and functional genomics of the unicellular red alga Galdieria for elucidating algal and plant evolution and industrial use.</title>
        <authorList>
            <person name="Hirooka S."/>
            <person name="Itabashi T."/>
            <person name="Ichinose T.M."/>
            <person name="Onuma R."/>
            <person name="Fujiwara T."/>
            <person name="Yamashita S."/>
            <person name="Jong L.W."/>
            <person name="Tomita R."/>
            <person name="Iwane A.H."/>
            <person name="Miyagishima S.Y."/>
        </authorList>
    </citation>
    <scope>NUCLEOTIDE SEQUENCE</scope>
    <source>
        <strain evidence="2">NBRC 102759</strain>
    </source>
</reference>
<accession>A0A9C7UPF9</accession>
<feature type="compositionally biased region" description="Basic and acidic residues" evidence="1">
    <location>
        <begin position="11"/>
        <end position="20"/>
    </location>
</feature>
<dbReference type="EMBL" id="BQMJ01000016">
    <property type="protein sequence ID" value="GJQ10480.1"/>
    <property type="molecule type" value="Genomic_DNA"/>
</dbReference>
<comment type="caution">
    <text evidence="2">The sequence shown here is derived from an EMBL/GenBank/DDBJ whole genome shotgun (WGS) entry which is preliminary data.</text>
</comment>
<sequence length="437" mass="51182">MSKRKRPHLGSVKDDPTCSEHEITKSMQPHVESEVFLPCHSWVKDTSSFIVDSDSFVKNVVHCRKLQSEITQSINVPITSSVEQSIKKQQRHILWSLVQYVSRDDIIVNEEIFASVTQLADDLIFSSMTRYKWEAKPRKEEEWIDGWMLKEEHTKGSSYLESTLWSVHQLVYELLLQVLLSQGSQDSRVIVTYWNTDLLRKLLNLFGSPDSRERDYILSIVHIFYKMVVKFRRTIRKFICIRIQSIVFEDEESAQGITEMLEFCCSIIRGFAVPLKKEHEDFLMRCLLPLHKLVNMESFYPPLLFCIMAYLEKNPCLAPKVLDYLLRCWPLSNSSKEVLFLNHLEEILASIPADILKDIICKVVRRMGLCMASHHSHISHRAFLILENNQVWCLLLYFRENTFPILSSFAEQVASNHWNTNILQMASSWYNHLRHLN</sequence>
<evidence type="ECO:0008006" key="4">
    <source>
        <dbReference type="Google" id="ProtNLM"/>
    </source>
</evidence>
<dbReference type="GO" id="GO:0000159">
    <property type="term" value="C:protein phosphatase type 2A complex"/>
    <property type="evidence" value="ECO:0007669"/>
    <property type="project" value="InterPro"/>
</dbReference>
<proteinExistence type="predicted"/>
<dbReference type="PANTHER" id="PTHR10257">
    <property type="entry name" value="SERINE/THREONINE PROTEIN PHOSPHATASE 2A PP2A REGULATORY SUBUNIT B"/>
    <property type="match status" value="1"/>
</dbReference>
<dbReference type="GO" id="GO:0019888">
    <property type="term" value="F:protein phosphatase regulator activity"/>
    <property type="evidence" value="ECO:0007669"/>
    <property type="project" value="InterPro"/>
</dbReference>
<evidence type="ECO:0000313" key="2">
    <source>
        <dbReference type="EMBL" id="GJQ10480.1"/>
    </source>
</evidence>
<evidence type="ECO:0000256" key="1">
    <source>
        <dbReference type="SAM" id="MobiDB-lite"/>
    </source>
</evidence>